<dbReference type="Gene3D" id="1.10.1410.40">
    <property type="match status" value="1"/>
</dbReference>
<feature type="domain" description="Mab-21-like HhH/H2TH-like" evidence="1">
    <location>
        <begin position="258"/>
        <end position="340"/>
    </location>
</feature>
<dbReference type="EMBL" id="JBJQND010000002">
    <property type="protein sequence ID" value="KAL3885779.1"/>
    <property type="molecule type" value="Genomic_DNA"/>
</dbReference>
<sequence>MADRAKSETISKISVIVMKLLHQIGINKKRRKWRRSMWTQHETLMKLIYTHETGINLQMFIFGSQIEGSTTEGLESDIDQVVLENIFAIRNIQDAVPGTRTCLMVRDEDTHPGYYKLQHVDPFYREAMHANPFESVPYQHLAIDRHHRIVLNNYFFFYSDATEIHGPAATLTKGYLTEDCIIAARVATRTQEDISWLSRPRQNTWITQNESEYFLEKELFLVPVGNPLSSERHLEWRLSFTAIERELMWRLNNTQIACCVLMKMINKCFITPAVGKCVSSYHCKTLLFYLIDNTDVGFWKPNNLLTCLNLMLKTLSLWVESGFCPNYFITNENIFLGKLDGQLRTRLHSVLVHLIDQDFKYLTQIGCDGLGQALSEACSEHHIQPNAKPSISEMFQGRNDRGFQSHLTSAFVPGITFSYTTLLRFGETSALKTLNQGYQTCSTVLQDSLSVLTTLLCSHIGSQLASSCIATNSMNCRNMEIVHMFLLIGINSDVTAGSLKLAGFYLKLGYASLAEEVLNAVEQHFRHFVSDVSPVDPMSFKNETIRMVISEEMTMDQTFKSCIALSVIYLPSEIHCTLPPLCYEMFRSVGADPDLRDPHEDYWYDWAVVDARPYMYFLQYQTYSTLGTETHRTVALQNLTWSITQERIIHTETCLNLLSYCLRQEGLPNLALEHLLLSLQVKPEHNAAVWQIFDMLTQLHNNQTVF</sequence>
<evidence type="ECO:0000313" key="3">
    <source>
        <dbReference type="Proteomes" id="UP001634394"/>
    </source>
</evidence>
<dbReference type="InterPro" id="IPR046906">
    <property type="entry name" value="Mab-21_HhH/H2TH-like"/>
</dbReference>
<name>A0ABD3XHP1_SINWO</name>
<evidence type="ECO:0000259" key="1">
    <source>
        <dbReference type="Pfam" id="PF20266"/>
    </source>
</evidence>
<reference evidence="2 3" key="1">
    <citation type="submission" date="2024-11" db="EMBL/GenBank/DDBJ databases">
        <title>Chromosome-level genome assembly of the freshwater bivalve Anodonta woodiana.</title>
        <authorList>
            <person name="Chen X."/>
        </authorList>
    </citation>
    <scope>NUCLEOTIDE SEQUENCE [LARGE SCALE GENOMIC DNA]</scope>
    <source>
        <strain evidence="2">MN2024</strain>
        <tissue evidence="2">Gills</tissue>
    </source>
</reference>
<dbReference type="SMART" id="SM01265">
    <property type="entry name" value="Mab-21"/>
    <property type="match status" value="1"/>
</dbReference>
<dbReference type="AlphaFoldDB" id="A0ABD3XHP1"/>
<proteinExistence type="predicted"/>
<dbReference type="Pfam" id="PF20266">
    <property type="entry name" value="Mab-21_C"/>
    <property type="match status" value="1"/>
</dbReference>
<protein>
    <recommendedName>
        <fullName evidence="1">Mab-21-like HhH/H2TH-like domain-containing protein</fullName>
    </recommendedName>
</protein>
<dbReference type="PANTHER" id="PTHR10656">
    <property type="entry name" value="CELL FATE DETERMINING PROTEIN MAB21-RELATED"/>
    <property type="match status" value="1"/>
</dbReference>
<organism evidence="2 3">
    <name type="scientific">Sinanodonta woodiana</name>
    <name type="common">Chinese pond mussel</name>
    <name type="synonym">Anodonta woodiana</name>
    <dbReference type="NCBI Taxonomy" id="1069815"/>
    <lineage>
        <taxon>Eukaryota</taxon>
        <taxon>Metazoa</taxon>
        <taxon>Spiralia</taxon>
        <taxon>Lophotrochozoa</taxon>
        <taxon>Mollusca</taxon>
        <taxon>Bivalvia</taxon>
        <taxon>Autobranchia</taxon>
        <taxon>Heteroconchia</taxon>
        <taxon>Palaeoheterodonta</taxon>
        <taxon>Unionida</taxon>
        <taxon>Unionoidea</taxon>
        <taxon>Unionidae</taxon>
        <taxon>Unioninae</taxon>
        <taxon>Sinanodonta</taxon>
    </lineage>
</organism>
<comment type="caution">
    <text evidence="2">The sequence shown here is derived from an EMBL/GenBank/DDBJ whole genome shotgun (WGS) entry which is preliminary data.</text>
</comment>
<evidence type="ECO:0000313" key="2">
    <source>
        <dbReference type="EMBL" id="KAL3885779.1"/>
    </source>
</evidence>
<gene>
    <name evidence="2" type="ORF">ACJMK2_025818</name>
</gene>
<dbReference type="InterPro" id="IPR024810">
    <property type="entry name" value="MAB21L/cGLR"/>
</dbReference>
<keyword evidence="3" id="KW-1185">Reference proteome</keyword>
<accession>A0ABD3XHP1</accession>
<dbReference type="PANTHER" id="PTHR10656:SF69">
    <property type="entry name" value="MAB-21-LIKE HHH_H2TH-LIKE DOMAIN-CONTAINING PROTEIN"/>
    <property type="match status" value="1"/>
</dbReference>
<dbReference type="Proteomes" id="UP001634394">
    <property type="component" value="Unassembled WGS sequence"/>
</dbReference>